<dbReference type="GO" id="GO:0016491">
    <property type="term" value="F:oxidoreductase activity"/>
    <property type="evidence" value="ECO:0007669"/>
    <property type="project" value="UniProtKB-KW"/>
</dbReference>
<organism evidence="6 7">
    <name type="scientific">Stenotrophobium rhamnosiphilum</name>
    <dbReference type="NCBI Taxonomy" id="2029166"/>
    <lineage>
        <taxon>Bacteria</taxon>
        <taxon>Pseudomonadati</taxon>
        <taxon>Pseudomonadota</taxon>
        <taxon>Gammaproteobacteria</taxon>
        <taxon>Nevskiales</taxon>
        <taxon>Nevskiaceae</taxon>
        <taxon>Stenotrophobium</taxon>
    </lineage>
</organism>
<evidence type="ECO:0000313" key="6">
    <source>
        <dbReference type="EMBL" id="PTU32901.1"/>
    </source>
</evidence>
<dbReference type="FunFam" id="3.40.50.720:FF:000084">
    <property type="entry name" value="Short-chain dehydrogenase reductase"/>
    <property type="match status" value="1"/>
</dbReference>
<comment type="caution">
    <text evidence="6">The sequence shown here is derived from an EMBL/GenBank/DDBJ whole genome shotgun (WGS) entry which is preliminary data.</text>
</comment>
<accession>A0A2T5MJZ5</accession>
<keyword evidence="4" id="KW-0443">Lipid metabolism</keyword>
<proteinExistence type="inferred from homology"/>
<dbReference type="GO" id="GO:0008202">
    <property type="term" value="P:steroid metabolic process"/>
    <property type="evidence" value="ECO:0007669"/>
    <property type="project" value="UniProtKB-KW"/>
</dbReference>
<evidence type="ECO:0000256" key="2">
    <source>
        <dbReference type="ARBA" id="ARBA00023002"/>
    </source>
</evidence>
<dbReference type="NCBIfam" id="NF005559">
    <property type="entry name" value="PRK07231.1"/>
    <property type="match status" value="1"/>
</dbReference>
<keyword evidence="2" id="KW-0560">Oxidoreductase</keyword>
<dbReference type="PRINTS" id="PR00081">
    <property type="entry name" value="GDHRDH"/>
</dbReference>
<name>A0A2T5MJZ5_9GAMM</name>
<sequence length="271" mass="27591">MHDYAKSQRLEGKVALVTGGGGGIGAESARALAQMGAAVLVTDVAEAAGKATVDGIVKAGGRAAFFKHDVTNEAQWEAAVAEAIKQFGGYDILLNNAGIETAAFITQCTNEDFSRVMNVNVNGVFLGIKHTIRAMAPGGAAGKGGSIINLSSVAGLIGTTGHIAYHTSKGAVRLMSKAAAVECAQLGTGVRVNSVHPAIVRTEMGDNFMKHFVDLGLAPDVATAEAAVGAGHLLGFGKPSDVAGAVVYLASDASRWMTGTEFTIDGGYTAI</sequence>
<dbReference type="SUPFAM" id="SSF51735">
    <property type="entry name" value="NAD(P)-binding Rossmann-fold domains"/>
    <property type="match status" value="1"/>
</dbReference>
<dbReference type="EMBL" id="QANS01000001">
    <property type="protein sequence ID" value="PTU32901.1"/>
    <property type="molecule type" value="Genomic_DNA"/>
</dbReference>
<evidence type="ECO:0000256" key="5">
    <source>
        <dbReference type="ARBA" id="ARBA00023221"/>
    </source>
</evidence>
<dbReference type="PANTHER" id="PTHR43180:SF28">
    <property type="entry name" value="NAD(P)-BINDING ROSSMANN-FOLD SUPERFAMILY PROTEIN"/>
    <property type="match status" value="1"/>
</dbReference>
<dbReference type="InterPro" id="IPR036291">
    <property type="entry name" value="NAD(P)-bd_dom_sf"/>
</dbReference>
<keyword evidence="7" id="KW-1185">Reference proteome</keyword>
<protein>
    <submittedName>
        <fullName evidence="6">Dehydrogenase</fullName>
    </submittedName>
</protein>
<comment type="similarity">
    <text evidence="1">Belongs to the short-chain dehydrogenases/reductases (SDR) family.</text>
</comment>
<gene>
    <name evidence="6" type="ORF">CJD38_01955</name>
</gene>
<evidence type="ECO:0000256" key="4">
    <source>
        <dbReference type="ARBA" id="ARBA00023098"/>
    </source>
</evidence>
<dbReference type="AlphaFoldDB" id="A0A2T5MJZ5"/>
<dbReference type="RefSeq" id="WP_107938609.1">
    <property type="nucleotide sequence ID" value="NZ_QANS01000001.1"/>
</dbReference>
<dbReference type="PANTHER" id="PTHR43180">
    <property type="entry name" value="3-OXOACYL-(ACYL-CARRIER-PROTEIN) REDUCTASE (AFU_ORTHOLOGUE AFUA_6G11210)"/>
    <property type="match status" value="1"/>
</dbReference>
<dbReference type="PRINTS" id="PR00080">
    <property type="entry name" value="SDRFAMILY"/>
</dbReference>
<evidence type="ECO:0000256" key="1">
    <source>
        <dbReference type="ARBA" id="ARBA00006484"/>
    </source>
</evidence>
<keyword evidence="3" id="KW-0520">NAD</keyword>
<dbReference type="Pfam" id="PF13561">
    <property type="entry name" value="adh_short_C2"/>
    <property type="match status" value="1"/>
</dbReference>
<evidence type="ECO:0000313" key="7">
    <source>
        <dbReference type="Proteomes" id="UP000244248"/>
    </source>
</evidence>
<dbReference type="Gene3D" id="3.40.50.720">
    <property type="entry name" value="NAD(P)-binding Rossmann-like Domain"/>
    <property type="match status" value="1"/>
</dbReference>
<keyword evidence="5" id="KW-0753">Steroid metabolism</keyword>
<dbReference type="OrthoDB" id="8653364at2"/>
<reference evidence="6 7" key="1">
    <citation type="submission" date="2018-04" db="EMBL/GenBank/DDBJ databases">
        <title>Novel species isolated from glacier.</title>
        <authorList>
            <person name="Liu Q."/>
            <person name="Xin Y.-H."/>
        </authorList>
    </citation>
    <scope>NUCLEOTIDE SEQUENCE [LARGE SCALE GENOMIC DNA]</scope>
    <source>
        <strain evidence="6 7">GT1R17</strain>
    </source>
</reference>
<dbReference type="InterPro" id="IPR002347">
    <property type="entry name" value="SDR_fam"/>
</dbReference>
<evidence type="ECO:0000256" key="3">
    <source>
        <dbReference type="ARBA" id="ARBA00023027"/>
    </source>
</evidence>
<dbReference type="Proteomes" id="UP000244248">
    <property type="component" value="Unassembled WGS sequence"/>
</dbReference>